<dbReference type="Proteomes" id="UP000278907">
    <property type="component" value="Unassembled WGS sequence"/>
</dbReference>
<sequence length="286" mass="31396">MIEETFEGSGGIQLFARSWKSEGPPRAVVILQHGFKAHSGLYDGPARQLAARGLAVHAMDLRGHGRSDGERYYVDLFADYVADLKIFIERARAKNPGLPVFLLGHSAGGVVACTYAIENQKELTGLICESFAHEVPAPDFALTILKGLSHIAPHAHVLNLKDADFSRDPAFVARMMNDPLVPHINYAANSVAEMVRADERLKREFPLITLPVFILHGTEDRVTKPSGSQRFLRDAGSSDKTLKLYEGYFHDLLNDEGKEQVLADVVEWIEARIPGANAQPASASRG</sequence>
<comment type="caution">
    <text evidence="2">The sequence shown here is derived from an EMBL/GenBank/DDBJ whole genome shotgun (WGS) entry which is preliminary data.</text>
</comment>
<dbReference type="InterPro" id="IPR029058">
    <property type="entry name" value="AB_hydrolase_fold"/>
</dbReference>
<dbReference type="EMBL" id="RAWI01000026">
    <property type="protein sequence ID" value="RKI14670.1"/>
    <property type="molecule type" value="Genomic_DNA"/>
</dbReference>
<evidence type="ECO:0000313" key="3">
    <source>
        <dbReference type="Proteomes" id="UP000278907"/>
    </source>
</evidence>
<organism evidence="2 3">
    <name type="scientific">Corallococcus praedator</name>
    <dbReference type="NCBI Taxonomy" id="2316724"/>
    <lineage>
        <taxon>Bacteria</taxon>
        <taxon>Pseudomonadati</taxon>
        <taxon>Myxococcota</taxon>
        <taxon>Myxococcia</taxon>
        <taxon>Myxococcales</taxon>
        <taxon>Cystobacterineae</taxon>
        <taxon>Myxococcaceae</taxon>
        <taxon>Corallococcus</taxon>
    </lineage>
</organism>
<accession>A0ABX9QNH3</accession>
<proteinExistence type="predicted"/>
<dbReference type="RefSeq" id="WP_120530988.1">
    <property type="nucleotide sequence ID" value="NZ_RAWI01000026.1"/>
</dbReference>
<gene>
    <name evidence="2" type="ORF">D7Y13_05605</name>
</gene>
<dbReference type="InterPro" id="IPR022742">
    <property type="entry name" value="Hydrolase_4"/>
</dbReference>
<protein>
    <submittedName>
        <fullName evidence="2">Alpha/beta hydrolase</fullName>
    </submittedName>
</protein>
<keyword evidence="3" id="KW-1185">Reference proteome</keyword>
<dbReference type="PRINTS" id="PR00111">
    <property type="entry name" value="ABHYDROLASE"/>
</dbReference>
<dbReference type="PANTHER" id="PTHR11614">
    <property type="entry name" value="PHOSPHOLIPASE-RELATED"/>
    <property type="match status" value="1"/>
</dbReference>
<dbReference type="SUPFAM" id="SSF53474">
    <property type="entry name" value="alpha/beta-Hydrolases"/>
    <property type="match status" value="1"/>
</dbReference>
<dbReference type="Gene3D" id="3.40.50.1820">
    <property type="entry name" value="alpha/beta hydrolase"/>
    <property type="match status" value="1"/>
</dbReference>
<dbReference type="GO" id="GO:0016787">
    <property type="term" value="F:hydrolase activity"/>
    <property type="evidence" value="ECO:0007669"/>
    <property type="project" value="UniProtKB-KW"/>
</dbReference>
<dbReference type="InterPro" id="IPR051044">
    <property type="entry name" value="MAG_DAG_Lipase"/>
</dbReference>
<keyword evidence="2" id="KW-0378">Hydrolase</keyword>
<feature type="domain" description="Serine aminopeptidase S33" evidence="1">
    <location>
        <begin position="24"/>
        <end position="256"/>
    </location>
</feature>
<dbReference type="Pfam" id="PF12146">
    <property type="entry name" value="Hydrolase_4"/>
    <property type="match status" value="1"/>
</dbReference>
<name>A0ABX9QNH3_9BACT</name>
<reference evidence="2 3" key="1">
    <citation type="submission" date="2018-09" db="EMBL/GenBank/DDBJ databases">
        <authorList>
            <person name="Livingstone P.G."/>
            <person name="Whitworth D.E."/>
        </authorList>
    </citation>
    <scope>NUCLEOTIDE SEQUENCE [LARGE SCALE GENOMIC DNA]</scope>
    <source>
        <strain evidence="2 3">CA031B</strain>
    </source>
</reference>
<dbReference type="InterPro" id="IPR000073">
    <property type="entry name" value="AB_hydrolase_1"/>
</dbReference>
<evidence type="ECO:0000313" key="2">
    <source>
        <dbReference type="EMBL" id="RKI14670.1"/>
    </source>
</evidence>
<evidence type="ECO:0000259" key="1">
    <source>
        <dbReference type="Pfam" id="PF12146"/>
    </source>
</evidence>